<evidence type="ECO:0000256" key="16">
    <source>
        <dbReference type="ARBA" id="ARBA00023136"/>
    </source>
</evidence>
<dbReference type="InterPro" id="IPR000717">
    <property type="entry name" value="PCI_dom"/>
</dbReference>
<dbReference type="Gene3D" id="1.10.10.10">
    <property type="entry name" value="Winged helix-like DNA-binding domain superfamily/Winged helix DNA-binding domain"/>
    <property type="match status" value="1"/>
</dbReference>
<dbReference type="InterPro" id="IPR036390">
    <property type="entry name" value="WH_DNA-bd_sf"/>
</dbReference>
<dbReference type="GO" id="GO:0015078">
    <property type="term" value="F:proton transmembrane transporter activity"/>
    <property type="evidence" value="ECO:0007669"/>
    <property type="project" value="InterPro"/>
</dbReference>
<dbReference type="Gene3D" id="1.25.40.10">
    <property type="entry name" value="Tetratricopeptide repeat domain"/>
    <property type="match status" value="1"/>
</dbReference>
<comment type="similarity">
    <text evidence="5">Belongs to the CSN4 family.</text>
</comment>
<dbReference type="GO" id="GO:0008180">
    <property type="term" value="C:COP9 signalosome"/>
    <property type="evidence" value="ECO:0007669"/>
    <property type="project" value="UniProtKB-KW"/>
</dbReference>
<keyword evidence="10" id="KW-0138">CF(0)</keyword>
<evidence type="ECO:0000256" key="11">
    <source>
        <dbReference type="ARBA" id="ARBA00022781"/>
    </source>
</evidence>
<evidence type="ECO:0000256" key="6">
    <source>
        <dbReference type="ARBA" id="ARBA00014182"/>
    </source>
</evidence>
<keyword evidence="15" id="KW-0496">Mitochondrion</keyword>
<dbReference type="InterPro" id="IPR011990">
    <property type="entry name" value="TPR-like_helical_dom_sf"/>
</dbReference>
<keyword evidence="17" id="KW-0539">Nucleus</keyword>
<reference evidence="21" key="1">
    <citation type="submission" date="2021-03" db="EMBL/GenBank/DDBJ databases">
        <authorList>
            <person name="Tagirdzhanova G."/>
        </authorList>
    </citation>
    <scope>NUCLEOTIDE SEQUENCE</scope>
</reference>
<evidence type="ECO:0000256" key="5">
    <source>
        <dbReference type="ARBA" id="ARBA00010417"/>
    </source>
</evidence>
<keyword evidence="16" id="KW-0472">Membrane</keyword>
<dbReference type="GO" id="GO:0005743">
    <property type="term" value="C:mitochondrial inner membrane"/>
    <property type="evidence" value="ECO:0007669"/>
    <property type="project" value="UniProtKB-SubCell"/>
</dbReference>
<keyword evidence="14" id="KW-0406">Ion transport</keyword>
<feature type="compositionally biased region" description="Polar residues" evidence="19">
    <location>
        <begin position="242"/>
        <end position="262"/>
    </location>
</feature>
<evidence type="ECO:0000256" key="9">
    <source>
        <dbReference type="ARBA" id="ARBA00022490"/>
    </source>
</evidence>
<comment type="caution">
    <text evidence="21">The sequence shown here is derived from an EMBL/GenBank/DDBJ whole genome shotgun (WGS) entry which is preliminary data.</text>
</comment>
<evidence type="ECO:0000256" key="10">
    <source>
        <dbReference type="ARBA" id="ARBA00022547"/>
    </source>
</evidence>
<evidence type="ECO:0000256" key="15">
    <source>
        <dbReference type="ARBA" id="ARBA00023128"/>
    </source>
</evidence>
<dbReference type="InterPro" id="IPR008688">
    <property type="entry name" value="ATP_synth_Bsub_B/MI25"/>
</dbReference>
<dbReference type="EMBL" id="CAJPDT010000105">
    <property type="protein sequence ID" value="CAF9938108.1"/>
    <property type="molecule type" value="Genomic_DNA"/>
</dbReference>
<evidence type="ECO:0000259" key="20">
    <source>
        <dbReference type="PROSITE" id="PS50250"/>
    </source>
</evidence>
<dbReference type="Proteomes" id="UP000664534">
    <property type="component" value="Unassembled WGS sequence"/>
</dbReference>
<evidence type="ECO:0000256" key="2">
    <source>
        <dbReference type="ARBA" id="ARBA00004273"/>
    </source>
</evidence>
<evidence type="ECO:0000256" key="8">
    <source>
        <dbReference type="ARBA" id="ARBA00022448"/>
    </source>
</evidence>
<accession>A0A8H3IY97</accession>
<evidence type="ECO:0000256" key="7">
    <source>
        <dbReference type="ARBA" id="ARBA00014881"/>
    </source>
</evidence>
<organism evidence="21 22">
    <name type="scientific">Imshaugia aleurites</name>
    <dbReference type="NCBI Taxonomy" id="172621"/>
    <lineage>
        <taxon>Eukaryota</taxon>
        <taxon>Fungi</taxon>
        <taxon>Dikarya</taxon>
        <taxon>Ascomycota</taxon>
        <taxon>Pezizomycotina</taxon>
        <taxon>Lecanoromycetes</taxon>
        <taxon>OSLEUM clade</taxon>
        <taxon>Lecanoromycetidae</taxon>
        <taxon>Lecanorales</taxon>
        <taxon>Lecanorineae</taxon>
        <taxon>Parmeliaceae</taxon>
        <taxon>Imshaugia</taxon>
    </lineage>
</organism>
<keyword evidence="9" id="KW-0963">Cytoplasm</keyword>
<evidence type="ECO:0000256" key="1">
    <source>
        <dbReference type="ARBA" id="ARBA00004123"/>
    </source>
</evidence>
<evidence type="ECO:0000256" key="19">
    <source>
        <dbReference type="SAM" id="MobiDB-lite"/>
    </source>
</evidence>
<dbReference type="Pfam" id="PF01399">
    <property type="entry name" value="PCI"/>
    <property type="match status" value="1"/>
</dbReference>
<dbReference type="AlphaFoldDB" id="A0A8H3IY97"/>
<comment type="subunit">
    <text evidence="18">F-type ATPases have 2 components, CF(1) - the catalytic core - and CF(0) - the membrane proton channel. In yeast, the dimeric form of ATP synthase consists of 17 polypeptides: alpha, beta, gamma, delta, epsilon, 4 (B), 5 (OSCP), 6 (A), 8, 9 (C), d, E (Tim11), f, g, h, i/j and k.</text>
</comment>
<evidence type="ECO:0000313" key="21">
    <source>
        <dbReference type="EMBL" id="CAF9938108.1"/>
    </source>
</evidence>
<evidence type="ECO:0000256" key="4">
    <source>
        <dbReference type="ARBA" id="ARBA00007479"/>
    </source>
</evidence>
<evidence type="ECO:0000256" key="14">
    <source>
        <dbReference type="ARBA" id="ARBA00023065"/>
    </source>
</evidence>
<feature type="region of interest" description="Disordered" evidence="19">
    <location>
        <begin position="237"/>
        <end position="263"/>
    </location>
</feature>
<dbReference type="InterPro" id="IPR036388">
    <property type="entry name" value="WH-like_DNA-bd_sf"/>
</dbReference>
<evidence type="ECO:0000256" key="3">
    <source>
        <dbReference type="ARBA" id="ARBA00004496"/>
    </source>
</evidence>
<evidence type="ECO:0000256" key="18">
    <source>
        <dbReference type="ARBA" id="ARBA00062152"/>
    </source>
</evidence>
<feature type="region of interest" description="Disordered" evidence="19">
    <location>
        <begin position="275"/>
        <end position="295"/>
    </location>
</feature>
<dbReference type="GO" id="GO:0045259">
    <property type="term" value="C:proton-transporting ATP synthase complex"/>
    <property type="evidence" value="ECO:0007669"/>
    <property type="project" value="UniProtKB-KW"/>
</dbReference>
<keyword evidence="12" id="KW-0736">Signalosome</keyword>
<name>A0A8H3IY97_9LECA</name>
<gene>
    <name evidence="21" type="ORF">IMSHALPRED_000665</name>
</gene>
<dbReference type="InterPro" id="IPR040134">
    <property type="entry name" value="PSMD12/CSN4"/>
</dbReference>
<keyword evidence="11" id="KW-0375">Hydrogen ion transport</keyword>
<evidence type="ECO:0000256" key="12">
    <source>
        <dbReference type="ARBA" id="ARBA00022790"/>
    </source>
</evidence>
<dbReference type="InterPro" id="IPR054559">
    <property type="entry name" value="PSMD12-CSN4-like_N"/>
</dbReference>
<keyword evidence="8" id="KW-0813">Transport</keyword>
<dbReference type="SUPFAM" id="SSF161060">
    <property type="entry name" value="ATP synthase B chain-like"/>
    <property type="match status" value="1"/>
</dbReference>
<protein>
    <recommendedName>
        <fullName evidence="6">ATP synthase subunit 4, mitochondrial</fullName>
    </recommendedName>
    <alternativeName>
        <fullName evidence="7">COP9 signalosome complex subunit 4</fullName>
    </alternativeName>
</protein>
<keyword evidence="22" id="KW-1185">Reference proteome</keyword>
<dbReference type="FunFam" id="1.20.5.2210:FF:000002">
    <property type="entry name" value="ATP synthase subunit 4 mitochondrial"/>
    <property type="match status" value="1"/>
</dbReference>
<dbReference type="GO" id="GO:0005829">
    <property type="term" value="C:cytosol"/>
    <property type="evidence" value="ECO:0007669"/>
    <property type="project" value="TreeGrafter"/>
</dbReference>
<dbReference type="Gene3D" id="1.20.5.2210">
    <property type="match status" value="1"/>
</dbReference>
<dbReference type="PROSITE" id="PS50250">
    <property type="entry name" value="PCI"/>
    <property type="match status" value="1"/>
</dbReference>
<comment type="similarity">
    <text evidence="4">Belongs to the eukaryotic ATPase B chain family.</text>
</comment>
<sequence length="686" mass="75482">MASRLARSAVGAARLRPALPTRTLPPLSTTLTSRRYASNVPSEEPSKKAQSIVDALPGSSLISKTAILSVGASLSAFAISNEFYVVNEESIVMLATLSVFWAVFHYGGPMYKDWAEGQVNKMKSILNAAREDHTSAVKARMNNVKELGSVIDVTKQLFEVSKETAQLEAQAFELEQKTALAAEAKSVLDSWVRYEGQVKQRQQKELAESIISKITKELENPKTLQQILQQSVADVENHDQHIGTQQTTNRGRVQNPDFNNLTPAMESADVSKALAKLEDPSTSQSDKPSGYNDLLRQITSSSDPAQVPANLTAFIDSILTESLGIVAARPLLASAVQAIGSIESTEAKIEVGTHALQTLESRVVSFEEQDAMIREIMADAYQAQEDFIDAAKMLQGIQLESSQRKIPDDAKVKTWMRICRLYIEEDDTTSAESYLNRAKNLLYKVEDPELNLMFHLSQARILDARRKFLDASSAYHSVSFNVTLAEEERMHALSAAIKCAVLAPAGPQRSRTLAKLYKDERAPQVAEFGILEKMFLDRLLSIEEVDKFADSLAPHQLARTSDGSTVLRKAVIEHNLLSTSRLYNNIGINELGLLLDLDAERSEEYAAGMMEQGRLTGRIDQIDGMIFFDGGEGSGERTNGGRAGAVVGRDLRKWDAKVQGVAEEVERVASTLQALYPDFSTANMVH</sequence>
<keyword evidence="13" id="KW-0999">Mitochondrion inner membrane</keyword>
<dbReference type="PANTHER" id="PTHR10855">
    <property type="entry name" value="26S PROTEASOME NON-ATPASE REGULATORY SUBUNIT 12/COP9 SIGNALOSOME COMPLEX SUBUNIT 4"/>
    <property type="match status" value="1"/>
</dbReference>
<evidence type="ECO:0000256" key="17">
    <source>
        <dbReference type="ARBA" id="ARBA00023242"/>
    </source>
</evidence>
<proteinExistence type="inferred from homology"/>
<dbReference type="GO" id="GO:0015986">
    <property type="term" value="P:proton motive force-driven ATP synthesis"/>
    <property type="evidence" value="ECO:0007669"/>
    <property type="project" value="InterPro"/>
</dbReference>
<dbReference type="SUPFAM" id="SSF46785">
    <property type="entry name" value="Winged helix' DNA-binding domain"/>
    <property type="match status" value="1"/>
</dbReference>
<dbReference type="PANTHER" id="PTHR10855:SF2">
    <property type="entry name" value="COP9 SIGNALOSOME COMPLEX SUBUNIT 4"/>
    <property type="match status" value="1"/>
</dbReference>
<dbReference type="SMART" id="SM00088">
    <property type="entry name" value="PINT"/>
    <property type="match status" value="1"/>
</dbReference>
<feature type="domain" description="PCI" evidence="20">
    <location>
        <begin position="466"/>
        <end position="633"/>
    </location>
</feature>
<dbReference type="Pfam" id="PF22241">
    <property type="entry name" value="PSMD12-CSN4_N"/>
    <property type="match status" value="1"/>
</dbReference>
<dbReference type="OrthoDB" id="295656at2759"/>
<dbReference type="Pfam" id="PF05405">
    <property type="entry name" value="Mt_ATP-synt_B"/>
    <property type="match status" value="1"/>
</dbReference>
<evidence type="ECO:0000256" key="13">
    <source>
        <dbReference type="ARBA" id="ARBA00022792"/>
    </source>
</evidence>
<evidence type="ECO:0000313" key="22">
    <source>
        <dbReference type="Proteomes" id="UP000664534"/>
    </source>
</evidence>
<comment type="subcellular location">
    <subcellularLocation>
        <location evidence="3">Cytoplasm</location>
    </subcellularLocation>
    <subcellularLocation>
        <location evidence="2">Mitochondrion inner membrane</location>
    </subcellularLocation>
    <subcellularLocation>
        <location evidence="1">Nucleus</location>
    </subcellularLocation>
</comment>